<dbReference type="AlphaFoldDB" id="A0A5K3FGT1"/>
<feature type="region of interest" description="Disordered" evidence="3">
    <location>
        <begin position="389"/>
        <end position="408"/>
    </location>
</feature>
<reference evidence="5" key="1">
    <citation type="submission" date="2019-11" db="UniProtKB">
        <authorList>
            <consortium name="WormBaseParasite"/>
        </authorList>
    </citation>
    <scope>IDENTIFICATION</scope>
</reference>
<dbReference type="PANTHER" id="PTHR21646">
    <property type="entry name" value="UBIQUITIN CARBOXYL-TERMINAL HYDROLASE"/>
    <property type="match status" value="1"/>
</dbReference>
<evidence type="ECO:0000259" key="4">
    <source>
        <dbReference type="PROSITE" id="PS50235"/>
    </source>
</evidence>
<dbReference type="InterPro" id="IPR028889">
    <property type="entry name" value="USP"/>
</dbReference>
<evidence type="ECO:0000256" key="1">
    <source>
        <dbReference type="ARBA" id="ARBA00000707"/>
    </source>
</evidence>
<evidence type="ECO:0000256" key="3">
    <source>
        <dbReference type="SAM" id="MobiDB-lite"/>
    </source>
</evidence>
<dbReference type="PROSITE" id="PS00972">
    <property type="entry name" value="USP_1"/>
    <property type="match status" value="1"/>
</dbReference>
<dbReference type="InterPro" id="IPR001394">
    <property type="entry name" value="Peptidase_C19_UCH"/>
</dbReference>
<accession>A0A5K3FGT1</accession>
<proteinExistence type="inferred from homology"/>
<dbReference type="InterPro" id="IPR018200">
    <property type="entry name" value="USP_CS"/>
</dbReference>
<dbReference type="WBParaSite" id="MCU_007745-RB">
    <property type="protein sequence ID" value="MCU_007745-RB"/>
    <property type="gene ID" value="MCU_007745"/>
</dbReference>
<comment type="catalytic activity">
    <reaction evidence="1 2">
        <text>Thiol-dependent hydrolysis of ester, thioester, amide, peptide and isopeptide bonds formed by the C-terminal Gly of ubiquitin (a 76-residue protein attached to proteins as an intracellular targeting signal).</text>
        <dbReference type="EC" id="3.4.19.12"/>
    </reaction>
</comment>
<feature type="region of interest" description="Disordered" evidence="3">
    <location>
        <begin position="1"/>
        <end position="44"/>
    </location>
</feature>
<dbReference type="InterPro" id="IPR038765">
    <property type="entry name" value="Papain-like_cys_pep_sf"/>
</dbReference>
<name>A0A5K3FGT1_MESCO</name>
<feature type="region of interest" description="Disordered" evidence="3">
    <location>
        <begin position="224"/>
        <end position="249"/>
    </location>
</feature>
<dbReference type="GO" id="GO:0006508">
    <property type="term" value="P:proteolysis"/>
    <property type="evidence" value="ECO:0007669"/>
    <property type="project" value="UniProtKB-KW"/>
</dbReference>
<comment type="similarity">
    <text evidence="2">Belongs to the peptidase C19 family.</text>
</comment>
<keyword evidence="2" id="KW-0788">Thiol protease</keyword>
<dbReference type="GO" id="GO:0016579">
    <property type="term" value="P:protein deubiquitination"/>
    <property type="evidence" value="ECO:0007669"/>
    <property type="project" value="InterPro"/>
</dbReference>
<dbReference type="Pfam" id="PF00443">
    <property type="entry name" value="UCH"/>
    <property type="match status" value="1"/>
</dbReference>
<keyword evidence="2" id="KW-0645">Protease</keyword>
<dbReference type="PROSITE" id="PS00973">
    <property type="entry name" value="USP_2"/>
    <property type="match status" value="1"/>
</dbReference>
<evidence type="ECO:0000313" key="5">
    <source>
        <dbReference type="WBParaSite" id="MCU_007745-RB"/>
    </source>
</evidence>
<feature type="domain" description="USP" evidence="4">
    <location>
        <begin position="115"/>
        <end position="596"/>
    </location>
</feature>
<dbReference type="PROSITE" id="PS50235">
    <property type="entry name" value="USP_3"/>
    <property type="match status" value="1"/>
</dbReference>
<dbReference type="Gene3D" id="3.90.70.10">
    <property type="entry name" value="Cysteine proteinases"/>
    <property type="match status" value="1"/>
</dbReference>
<keyword evidence="2" id="KW-0378">Hydrolase</keyword>
<dbReference type="InterPro" id="IPR050185">
    <property type="entry name" value="Ub_carboxyl-term_hydrolase"/>
</dbReference>
<feature type="compositionally biased region" description="Low complexity" evidence="3">
    <location>
        <begin position="391"/>
        <end position="400"/>
    </location>
</feature>
<keyword evidence="2" id="KW-0833">Ubl conjugation pathway</keyword>
<dbReference type="SUPFAM" id="SSF54001">
    <property type="entry name" value="Cysteine proteinases"/>
    <property type="match status" value="1"/>
</dbReference>
<dbReference type="PANTHER" id="PTHR21646:SF23">
    <property type="entry name" value="UBIQUITIN CARBOXYL-TERMINAL HYDROLASE USP2"/>
    <property type="match status" value="1"/>
</dbReference>
<dbReference type="EC" id="3.4.19.12" evidence="2"/>
<sequence>MNFGYFSLKRSKDRTEKAVPVTQESEPKQKNSLSESVKKGLENSSREKLLCESTMANYNKSRSIGVEDEIRARGGEASRKKSVKDPLPEVKAVVPHNHVSAKIHSQPTRKVDTPSGLENFGNTCYISATLQCLRSTEVIRTYCVEKRYENSLLASSKSSGDLFPAFANLITRMHLTSNGTVGSNYIQKFKNAFTKIVPIYNGNLQQDALEFFTYLLDALHEEIKDRPDSPSSTEQQSSKTPPVLPANRKRRHRLRFGGLKATTSSVQLASNDAFDECQLASAMASKPPSPVLPKSTRKWSLRVILPKYVKPKVRPLSTGWIDRQTLDACRAAVNSAEAIADEKSFLKDTFVGHLQTHLQCLQCNNVSKHDELFWNLALCVPEVHSPDKAVPSDATKTTATAPPPTPDASVTLDDCLRAFTKAEILDGLDRPNCEHCKMPTKARIQAVISKLPRILVLQFQRFDSTCCKTKKKHLIKFGFEQDMGPYSINRFSDEESIATTASTDALVTAQPSGDAVEGGQPSPPKPEIRLSDTNYRLYSVVYHQGGTERGHYTARCRLSTPPHDGWFFFDDENVSRVADANDVIQPTAYILFYERILENEVECSSPTSSPAKDSAKSACEDVDSSQDVVIWESVV</sequence>
<dbReference type="GO" id="GO:0004843">
    <property type="term" value="F:cysteine-type deubiquitinase activity"/>
    <property type="evidence" value="ECO:0007669"/>
    <property type="project" value="UniProtKB-UniRule"/>
</dbReference>
<feature type="compositionally biased region" description="Polar residues" evidence="3">
    <location>
        <begin position="229"/>
        <end position="240"/>
    </location>
</feature>
<protein>
    <recommendedName>
        <fullName evidence="2">Ubiquitin carboxyl-terminal hydrolase</fullName>
        <ecNumber evidence="2">3.4.19.12</ecNumber>
    </recommendedName>
</protein>
<evidence type="ECO:0000256" key="2">
    <source>
        <dbReference type="RuleBase" id="RU366025"/>
    </source>
</evidence>
<organism evidence="5">
    <name type="scientific">Mesocestoides corti</name>
    <name type="common">Flatworm</name>
    <dbReference type="NCBI Taxonomy" id="53468"/>
    <lineage>
        <taxon>Eukaryota</taxon>
        <taxon>Metazoa</taxon>
        <taxon>Spiralia</taxon>
        <taxon>Lophotrochozoa</taxon>
        <taxon>Platyhelminthes</taxon>
        <taxon>Cestoda</taxon>
        <taxon>Eucestoda</taxon>
        <taxon>Cyclophyllidea</taxon>
        <taxon>Mesocestoididae</taxon>
        <taxon>Mesocestoides</taxon>
    </lineage>
</organism>